<dbReference type="AlphaFoldDB" id="A0A1Q4MCI2"/>
<evidence type="ECO:0000313" key="1">
    <source>
        <dbReference type="EMBL" id="ASD49303.1"/>
    </source>
</evidence>
<protein>
    <submittedName>
        <fullName evidence="1">Uncharacterized protein</fullName>
    </submittedName>
</protein>
<sequence length="106" mass="11934">MGTIVELASFQAKRIATENLLDLADLVLASNGMGLNYINRKVMRGQLKDLSDPDAHEHMQRLVNGAIGEYAPEFIKPLSHYESDLGRYQSFLRSLTVPRRTELSDN</sequence>
<dbReference type="RefSeq" id="WP_005321131.1">
    <property type="nucleotide sequence ID" value="NZ_CDDW01000127.1"/>
</dbReference>
<name>A0A1Q4MCI2_AERSS</name>
<accession>A0A1Q4MCI2</accession>
<geneLocation type="plasmid" evidence="1">
    <name>pAsa5</name>
</geneLocation>
<dbReference type="EMBL" id="KY555069">
    <property type="protein sequence ID" value="ASD49303.1"/>
    <property type="molecule type" value="Genomic_DNA"/>
</dbReference>
<keyword evidence="1" id="KW-0614">Plasmid</keyword>
<reference evidence="1" key="1">
    <citation type="submission" date="2017-01" db="EMBL/GenBank/DDBJ databases">
        <title>Plasmid composition in Aeromonas salmonicida subsp. salmonicida 01-B526 unravels unsuspected type three secretion system loss patterns.</title>
        <authorList>
            <person name="Tanaka K.H."/>
            <person name="Vincent A.T."/>
            <person name="Emond-Rheault J.-G."/>
            <person name="Adamczuk M."/>
            <person name="Frenette M."/>
            <person name="Charette S.J."/>
        </authorList>
    </citation>
    <scope>NUCLEOTIDE SEQUENCE</scope>
    <source>
        <strain evidence="1">01-B526</strain>
        <plasmid evidence="1">pAsa5</plasmid>
    </source>
</reference>
<organism evidence="1">
    <name type="scientific">Aeromonas salmonicida subsp. salmonicida</name>
    <dbReference type="NCBI Taxonomy" id="29491"/>
    <lineage>
        <taxon>Bacteria</taxon>
        <taxon>Pseudomonadati</taxon>
        <taxon>Pseudomonadota</taxon>
        <taxon>Gammaproteobacteria</taxon>
        <taxon>Aeromonadales</taxon>
        <taxon>Aeromonadaceae</taxon>
        <taxon>Aeromonas</taxon>
    </lineage>
</organism>
<proteinExistence type="predicted"/>